<organism evidence="1 2">
    <name type="scientific">Deinococcus arenae</name>
    <dbReference type="NCBI Taxonomy" id="1452751"/>
    <lineage>
        <taxon>Bacteria</taxon>
        <taxon>Thermotogati</taxon>
        <taxon>Deinococcota</taxon>
        <taxon>Deinococci</taxon>
        <taxon>Deinococcales</taxon>
        <taxon>Deinococcaceae</taxon>
        <taxon>Deinococcus</taxon>
    </lineage>
</organism>
<evidence type="ECO:0000313" key="2">
    <source>
        <dbReference type="Proteomes" id="UP000600547"/>
    </source>
</evidence>
<gene>
    <name evidence="1" type="ORF">GCM10008956_24310</name>
</gene>
<keyword evidence="2" id="KW-1185">Reference proteome</keyword>
<comment type="caution">
    <text evidence="1">The sequence shown here is derived from an EMBL/GenBank/DDBJ whole genome shotgun (WGS) entry which is preliminary data.</text>
</comment>
<name>A0A8H9GRF0_9DEIO</name>
<reference evidence="2" key="1">
    <citation type="journal article" date="2019" name="Int. J. Syst. Evol. Microbiol.">
        <title>The Global Catalogue of Microorganisms (GCM) 10K type strain sequencing project: providing services to taxonomists for standard genome sequencing and annotation.</title>
        <authorList>
            <consortium name="The Broad Institute Genomics Platform"/>
            <consortium name="The Broad Institute Genome Sequencing Center for Infectious Disease"/>
            <person name="Wu L."/>
            <person name="Ma J."/>
        </authorList>
    </citation>
    <scope>NUCLEOTIDE SEQUENCE [LARGE SCALE GENOMIC DNA]</scope>
    <source>
        <strain evidence="2">JCM 31047</strain>
    </source>
</reference>
<dbReference type="RefSeq" id="WP_110828784.1">
    <property type="nucleotide sequence ID" value="NZ_BMQG01000007.1"/>
</dbReference>
<evidence type="ECO:0000313" key="1">
    <source>
        <dbReference type="EMBL" id="GGM47242.1"/>
    </source>
</evidence>
<dbReference type="Proteomes" id="UP000600547">
    <property type="component" value="Unassembled WGS sequence"/>
</dbReference>
<accession>A0A8H9GRF0</accession>
<protein>
    <submittedName>
        <fullName evidence="1">Uncharacterized protein</fullName>
    </submittedName>
</protein>
<proteinExistence type="predicted"/>
<sequence>MRFEIPGLHAGPTDTDVARVSRHELIVRQGTAEDEAEAARRRLGLSAAQFRALQASLAALKR</sequence>
<dbReference type="EMBL" id="BMQG01000007">
    <property type="protein sequence ID" value="GGM47242.1"/>
    <property type="molecule type" value="Genomic_DNA"/>
</dbReference>
<dbReference type="AlphaFoldDB" id="A0A8H9GRF0"/>